<name>A0A6M3J1Q3_9ZZZZ</name>
<protein>
    <submittedName>
        <fullName evidence="1">Uncharacterized protein</fullName>
    </submittedName>
</protein>
<sequence length="224" mass="25810">MSGLIILPGKSSKKIDDQVIVLDHETEDAGEWLDYGNVDPVVEPVLWLLMQQMDVEFDPTIPTDVAQAKEEIGYREMSWSFWMIGVNYSREWKKSLPPWHIGVQWKDTIIGMLSPLVEMRTCWKCGVTGWHEFGASYRLKNPNGPKRVARCPPRYPCMGHPDVLVDGKVVTWKDCGALDWYGEDPRYGFGISREQLQQDAAERLARMENDDRLEVAMTEEVEYQ</sequence>
<proteinExistence type="predicted"/>
<evidence type="ECO:0000313" key="1">
    <source>
        <dbReference type="EMBL" id="QJA62782.1"/>
    </source>
</evidence>
<gene>
    <name evidence="1" type="ORF">MM415B00727_0010</name>
</gene>
<organism evidence="1">
    <name type="scientific">viral metagenome</name>
    <dbReference type="NCBI Taxonomy" id="1070528"/>
    <lineage>
        <taxon>unclassified sequences</taxon>
        <taxon>metagenomes</taxon>
        <taxon>organismal metagenomes</taxon>
    </lineage>
</organism>
<dbReference type="AlphaFoldDB" id="A0A6M3J1Q3"/>
<dbReference type="EMBL" id="MT141481">
    <property type="protein sequence ID" value="QJA62782.1"/>
    <property type="molecule type" value="Genomic_DNA"/>
</dbReference>
<reference evidence="1" key="1">
    <citation type="submission" date="2020-03" db="EMBL/GenBank/DDBJ databases">
        <title>The deep terrestrial virosphere.</title>
        <authorList>
            <person name="Holmfeldt K."/>
            <person name="Nilsson E."/>
            <person name="Simone D."/>
            <person name="Lopez-Fernandez M."/>
            <person name="Wu X."/>
            <person name="de Brujin I."/>
            <person name="Lundin D."/>
            <person name="Andersson A."/>
            <person name="Bertilsson S."/>
            <person name="Dopson M."/>
        </authorList>
    </citation>
    <scope>NUCLEOTIDE SEQUENCE</scope>
    <source>
        <strain evidence="1">MM415B00727</strain>
    </source>
</reference>
<accession>A0A6M3J1Q3</accession>